<comment type="similarity">
    <text evidence="2">Belongs to the CD36 family.</text>
</comment>
<dbReference type="PRINTS" id="PR01609">
    <property type="entry name" value="CD36FAMILY"/>
</dbReference>
<keyword evidence="4 8" id="KW-0812">Transmembrane</keyword>
<evidence type="ECO:0000256" key="5">
    <source>
        <dbReference type="ARBA" id="ARBA00022989"/>
    </source>
</evidence>
<keyword evidence="5 8" id="KW-1133">Transmembrane helix</keyword>
<name>A0ABP1N3P5_XYLVO</name>
<gene>
    <name evidence="9" type="ORF">XYLVIOL_LOCUS1078</name>
</gene>
<keyword evidence="7" id="KW-0325">Glycoprotein</keyword>
<comment type="caution">
    <text evidence="9">The sequence shown here is derived from an EMBL/GenBank/DDBJ whole genome shotgun (WGS) entry which is preliminary data.</text>
</comment>
<keyword evidence="10" id="KW-1185">Reference proteome</keyword>
<comment type="subcellular location">
    <subcellularLocation>
        <location evidence="1">Cell membrane</location>
    </subcellularLocation>
</comment>
<accession>A0ABP1N3P5</accession>
<evidence type="ECO:0000256" key="1">
    <source>
        <dbReference type="ARBA" id="ARBA00004236"/>
    </source>
</evidence>
<evidence type="ECO:0000256" key="7">
    <source>
        <dbReference type="ARBA" id="ARBA00023180"/>
    </source>
</evidence>
<feature type="transmembrane region" description="Helical" evidence="8">
    <location>
        <begin position="444"/>
        <end position="465"/>
    </location>
</feature>
<dbReference type="Pfam" id="PF01130">
    <property type="entry name" value="CD36"/>
    <property type="match status" value="1"/>
</dbReference>
<evidence type="ECO:0000256" key="2">
    <source>
        <dbReference type="ARBA" id="ARBA00010532"/>
    </source>
</evidence>
<keyword evidence="3" id="KW-1003">Cell membrane</keyword>
<evidence type="ECO:0000256" key="4">
    <source>
        <dbReference type="ARBA" id="ARBA00022692"/>
    </source>
</evidence>
<evidence type="ECO:0008006" key="11">
    <source>
        <dbReference type="Google" id="ProtNLM"/>
    </source>
</evidence>
<dbReference type="Proteomes" id="UP001642520">
    <property type="component" value="Unassembled WGS sequence"/>
</dbReference>
<evidence type="ECO:0000256" key="6">
    <source>
        <dbReference type="ARBA" id="ARBA00023136"/>
    </source>
</evidence>
<reference evidence="9 10" key="1">
    <citation type="submission" date="2024-08" db="EMBL/GenBank/DDBJ databases">
        <authorList>
            <person name="Will J Nash"/>
            <person name="Angela Man"/>
            <person name="Seanna McTaggart"/>
            <person name="Kendall Baker"/>
            <person name="Tom Barker"/>
            <person name="Leah Catchpole"/>
            <person name="Alex Durrant"/>
            <person name="Karim Gharbi"/>
            <person name="Naomi Irish"/>
            <person name="Gemy Kaithakottil"/>
            <person name="Debby Ku"/>
            <person name="Aaliyah Providence"/>
            <person name="Felix Shaw"/>
            <person name="David Swarbreck"/>
            <person name="Chris Watkins"/>
            <person name="Ann M. McCartney"/>
            <person name="Giulio Formenti"/>
            <person name="Alice Mouton"/>
            <person name="Noel Vella"/>
            <person name="Bjorn M von Reumont"/>
            <person name="Adriana Vella"/>
            <person name="Wilfried Haerty"/>
        </authorList>
    </citation>
    <scope>NUCLEOTIDE SEQUENCE [LARGE SCALE GENOMIC DNA]</scope>
</reference>
<evidence type="ECO:0000313" key="9">
    <source>
        <dbReference type="EMBL" id="CAL7934544.1"/>
    </source>
</evidence>
<feature type="transmembrane region" description="Helical" evidence="8">
    <location>
        <begin position="7"/>
        <end position="28"/>
    </location>
</feature>
<dbReference type="PANTHER" id="PTHR11923:SF114">
    <property type="entry name" value="FI02050P-RELATED"/>
    <property type="match status" value="1"/>
</dbReference>
<protein>
    <recommendedName>
        <fullName evidence="11">Protein croquemort</fullName>
    </recommendedName>
</protein>
<sequence length="488" mass="55304">MEVWKKLAIIFSIGIVITIFGLTVGILWTSIYSSILSTQLSVTPTSTNHELWKETPIPMFLKLYMFNLTNPEDFASNKFKSKPKFAEMGPYVFREVDYKVGETWNNNNTITYQRKRVWHFDESMSSGSLLDKVTNINPVTASVAYALRYELPFVRTLVDRIMRSIEQKLIVTKTVNELLFEGFNDAMLNIVRELNMTKIPMKRFAWFYGRNDSASYDGTFNMYTGESNLLDLGVLTEWNYDNTVSSYPGECGKVKGTNGDLWPPLPDNKTVTFFVTDICTSLTATFDNTTVYEGLTGVRYISDKTILDNGTMVPSRVCYCTNQECIPSGALNISSCKWGTPAFISLPHFYLADPSYRDKIEGMEPSKEKHELQISIEPKTGVPLNVNAKLQLNLLVKHDKEMSMFKDVQTTFIPMLWFAQEAYLTSDYASTVKLIIILQSLGNITFYGIAAIGILIILIGVFLYIRHTLRGEDNVVLLSGNDNEITVN</sequence>
<evidence type="ECO:0000313" key="10">
    <source>
        <dbReference type="Proteomes" id="UP001642520"/>
    </source>
</evidence>
<dbReference type="PANTHER" id="PTHR11923">
    <property type="entry name" value="SCAVENGER RECEPTOR CLASS B TYPE-1 SR-B1"/>
    <property type="match status" value="1"/>
</dbReference>
<evidence type="ECO:0000256" key="3">
    <source>
        <dbReference type="ARBA" id="ARBA00022475"/>
    </source>
</evidence>
<evidence type="ECO:0000256" key="8">
    <source>
        <dbReference type="SAM" id="Phobius"/>
    </source>
</evidence>
<dbReference type="InterPro" id="IPR002159">
    <property type="entry name" value="CD36_fam"/>
</dbReference>
<organism evidence="9 10">
    <name type="scientific">Xylocopa violacea</name>
    <name type="common">Violet carpenter bee</name>
    <name type="synonym">Apis violacea</name>
    <dbReference type="NCBI Taxonomy" id="135666"/>
    <lineage>
        <taxon>Eukaryota</taxon>
        <taxon>Metazoa</taxon>
        <taxon>Ecdysozoa</taxon>
        <taxon>Arthropoda</taxon>
        <taxon>Hexapoda</taxon>
        <taxon>Insecta</taxon>
        <taxon>Pterygota</taxon>
        <taxon>Neoptera</taxon>
        <taxon>Endopterygota</taxon>
        <taxon>Hymenoptera</taxon>
        <taxon>Apocrita</taxon>
        <taxon>Aculeata</taxon>
        <taxon>Apoidea</taxon>
        <taxon>Anthophila</taxon>
        <taxon>Apidae</taxon>
        <taxon>Xylocopa</taxon>
        <taxon>Xylocopa</taxon>
    </lineage>
</organism>
<proteinExistence type="inferred from homology"/>
<dbReference type="EMBL" id="CAXAJV020001281">
    <property type="protein sequence ID" value="CAL7934544.1"/>
    <property type="molecule type" value="Genomic_DNA"/>
</dbReference>
<keyword evidence="6 8" id="KW-0472">Membrane</keyword>